<dbReference type="InterPro" id="IPR007387">
    <property type="entry name" value="TRAP_DctQ"/>
</dbReference>
<evidence type="ECO:0000256" key="8">
    <source>
        <dbReference type="ARBA" id="ARBA00038436"/>
    </source>
</evidence>
<keyword evidence="7 9" id="KW-0472">Membrane</keyword>
<dbReference type="PANTHER" id="PTHR35011:SF10">
    <property type="entry name" value="TRAP TRANSPORTER SMALL PERMEASE PROTEIN"/>
    <property type="match status" value="1"/>
</dbReference>
<evidence type="ECO:0000256" key="9">
    <source>
        <dbReference type="RuleBase" id="RU369079"/>
    </source>
</evidence>
<evidence type="ECO:0000256" key="6">
    <source>
        <dbReference type="ARBA" id="ARBA00022989"/>
    </source>
</evidence>
<dbReference type="GO" id="GO:0015740">
    <property type="term" value="P:C4-dicarboxylate transport"/>
    <property type="evidence" value="ECO:0007669"/>
    <property type="project" value="TreeGrafter"/>
</dbReference>
<keyword evidence="4 9" id="KW-0997">Cell inner membrane</keyword>
<dbReference type="OrthoDB" id="9814265at2"/>
<comment type="similarity">
    <text evidence="8 9">Belongs to the TRAP transporter small permease family.</text>
</comment>
<dbReference type="EMBL" id="FNEJ01000029">
    <property type="protein sequence ID" value="SDJ39204.1"/>
    <property type="molecule type" value="Genomic_DNA"/>
</dbReference>
<dbReference type="STRING" id="555512.SAMN04487993_10297"/>
<dbReference type="GO" id="GO:0005886">
    <property type="term" value="C:plasma membrane"/>
    <property type="evidence" value="ECO:0007669"/>
    <property type="project" value="UniProtKB-SubCell"/>
</dbReference>
<dbReference type="GO" id="GO:0022857">
    <property type="term" value="F:transmembrane transporter activity"/>
    <property type="evidence" value="ECO:0007669"/>
    <property type="project" value="UniProtKB-UniRule"/>
</dbReference>
<feature type="transmembrane region" description="Helical" evidence="9">
    <location>
        <begin position="95"/>
        <end position="114"/>
    </location>
</feature>
<dbReference type="Pfam" id="PF04290">
    <property type="entry name" value="DctQ"/>
    <property type="match status" value="1"/>
</dbReference>
<evidence type="ECO:0000259" key="10">
    <source>
        <dbReference type="Pfam" id="PF04290"/>
    </source>
</evidence>
<proteinExistence type="inferred from homology"/>
<keyword evidence="5 9" id="KW-0812">Transmembrane</keyword>
<evidence type="ECO:0000256" key="5">
    <source>
        <dbReference type="ARBA" id="ARBA00022692"/>
    </source>
</evidence>
<evidence type="ECO:0000256" key="2">
    <source>
        <dbReference type="ARBA" id="ARBA00022448"/>
    </source>
</evidence>
<comment type="subunit">
    <text evidence="9">The complex comprises the extracytoplasmic solute receptor protein and the two transmembrane proteins.</text>
</comment>
<evidence type="ECO:0000313" key="12">
    <source>
        <dbReference type="Proteomes" id="UP000199093"/>
    </source>
</evidence>
<evidence type="ECO:0000256" key="3">
    <source>
        <dbReference type="ARBA" id="ARBA00022475"/>
    </source>
</evidence>
<accession>A0A1G8TCT9</accession>
<gene>
    <name evidence="11" type="ORF">SAMN04487993_10297</name>
</gene>
<protein>
    <recommendedName>
        <fullName evidence="9">TRAP transporter small permease protein</fullName>
    </recommendedName>
</protein>
<dbReference type="InterPro" id="IPR055348">
    <property type="entry name" value="DctQ"/>
</dbReference>
<comment type="subcellular location">
    <subcellularLocation>
        <location evidence="1 9">Cell inner membrane</location>
        <topology evidence="1 9">Multi-pass membrane protein</topology>
    </subcellularLocation>
</comment>
<organism evidence="11 12">
    <name type="scientific">Salipiger marinus</name>
    <dbReference type="NCBI Taxonomy" id="555512"/>
    <lineage>
        <taxon>Bacteria</taxon>
        <taxon>Pseudomonadati</taxon>
        <taxon>Pseudomonadota</taxon>
        <taxon>Alphaproteobacteria</taxon>
        <taxon>Rhodobacterales</taxon>
        <taxon>Roseobacteraceae</taxon>
        <taxon>Salipiger</taxon>
    </lineage>
</organism>
<keyword evidence="12" id="KW-1185">Reference proteome</keyword>
<evidence type="ECO:0000313" key="11">
    <source>
        <dbReference type="EMBL" id="SDJ39204.1"/>
    </source>
</evidence>
<reference evidence="11 12" key="1">
    <citation type="submission" date="2016-10" db="EMBL/GenBank/DDBJ databases">
        <authorList>
            <person name="de Groot N.N."/>
        </authorList>
    </citation>
    <scope>NUCLEOTIDE SEQUENCE [LARGE SCALE GENOMIC DNA]</scope>
    <source>
        <strain evidence="11 12">DSM 26424</strain>
    </source>
</reference>
<evidence type="ECO:0000256" key="1">
    <source>
        <dbReference type="ARBA" id="ARBA00004429"/>
    </source>
</evidence>
<keyword evidence="2 9" id="KW-0813">Transport</keyword>
<keyword evidence="3" id="KW-1003">Cell membrane</keyword>
<feature type="domain" description="Tripartite ATP-independent periplasmic transporters DctQ component" evidence="10">
    <location>
        <begin position="33"/>
        <end position="154"/>
    </location>
</feature>
<dbReference type="Proteomes" id="UP000199093">
    <property type="component" value="Unassembled WGS sequence"/>
</dbReference>
<dbReference type="AlphaFoldDB" id="A0A1G8TCT9"/>
<evidence type="ECO:0000256" key="4">
    <source>
        <dbReference type="ARBA" id="ARBA00022519"/>
    </source>
</evidence>
<feature type="transmembrane region" description="Helical" evidence="9">
    <location>
        <begin position="57"/>
        <end position="74"/>
    </location>
</feature>
<dbReference type="PANTHER" id="PTHR35011">
    <property type="entry name" value="2,3-DIKETO-L-GULONATE TRAP TRANSPORTER SMALL PERMEASE PROTEIN YIAM"/>
    <property type="match status" value="1"/>
</dbReference>
<evidence type="ECO:0000256" key="7">
    <source>
        <dbReference type="ARBA" id="ARBA00023136"/>
    </source>
</evidence>
<feature type="transmembrane region" description="Helical" evidence="9">
    <location>
        <begin position="21"/>
        <end position="45"/>
    </location>
</feature>
<name>A0A1G8TCT9_9RHOB</name>
<feature type="transmembrane region" description="Helical" evidence="9">
    <location>
        <begin position="134"/>
        <end position="155"/>
    </location>
</feature>
<sequence length="184" mass="20832">MPPSPLPRSPVEHVLDLLDRLARGVLSLMILGIFGILLAQVLMRYVFSAPLYWAEELAKYLMVYVTSIGAAVAYRHYGHPRLMIVLGQLGPRAALWYDLVLRIPVAVFFVYFAHTGWTYAWANEWMTTPGLNVSFFWPFLAIPVGAGLVLAYLAFDTLNILIYRRSWLMEPEPGDPAETVEMLT</sequence>
<keyword evidence="6 9" id="KW-1133">Transmembrane helix</keyword>
<comment type="function">
    <text evidence="9">Part of the tripartite ATP-independent periplasmic (TRAP) transport system.</text>
</comment>
<dbReference type="RefSeq" id="WP_089851475.1">
    <property type="nucleotide sequence ID" value="NZ_FNEJ01000029.1"/>
</dbReference>